<evidence type="ECO:0000313" key="1">
    <source>
        <dbReference type="EMBL" id="KAI0031006.1"/>
    </source>
</evidence>
<protein>
    <submittedName>
        <fullName evidence="1">Pyridoxal phosphate-dependent transferase</fullName>
    </submittedName>
</protein>
<reference evidence="1" key="2">
    <citation type="journal article" date="2022" name="New Phytol.">
        <title>Evolutionary transition to the ectomycorrhizal habit in the genomes of a hyperdiverse lineage of mushroom-forming fungi.</title>
        <authorList>
            <person name="Looney B."/>
            <person name="Miyauchi S."/>
            <person name="Morin E."/>
            <person name="Drula E."/>
            <person name="Courty P.E."/>
            <person name="Kohler A."/>
            <person name="Kuo A."/>
            <person name="LaButti K."/>
            <person name="Pangilinan J."/>
            <person name="Lipzen A."/>
            <person name="Riley R."/>
            <person name="Andreopoulos W."/>
            <person name="He G."/>
            <person name="Johnson J."/>
            <person name="Nolan M."/>
            <person name="Tritt A."/>
            <person name="Barry K.W."/>
            <person name="Grigoriev I.V."/>
            <person name="Nagy L.G."/>
            <person name="Hibbett D."/>
            <person name="Henrissat B."/>
            <person name="Matheny P.B."/>
            <person name="Labbe J."/>
            <person name="Martin F.M."/>
        </authorList>
    </citation>
    <scope>NUCLEOTIDE SEQUENCE</scope>
    <source>
        <strain evidence="1">EC-137</strain>
    </source>
</reference>
<comment type="caution">
    <text evidence="1">The sequence shown here is derived from an EMBL/GenBank/DDBJ whole genome shotgun (WGS) entry which is preliminary data.</text>
</comment>
<name>A0ACB8QHD5_9AGAM</name>
<proteinExistence type="predicted"/>
<organism evidence="1 2">
    <name type="scientific">Vararia minispora EC-137</name>
    <dbReference type="NCBI Taxonomy" id="1314806"/>
    <lineage>
        <taxon>Eukaryota</taxon>
        <taxon>Fungi</taxon>
        <taxon>Dikarya</taxon>
        <taxon>Basidiomycota</taxon>
        <taxon>Agaricomycotina</taxon>
        <taxon>Agaricomycetes</taxon>
        <taxon>Russulales</taxon>
        <taxon>Lachnocladiaceae</taxon>
        <taxon>Vararia</taxon>
    </lineage>
</organism>
<evidence type="ECO:0000313" key="2">
    <source>
        <dbReference type="Proteomes" id="UP000814128"/>
    </source>
</evidence>
<dbReference type="EMBL" id="MU273597">
    <property type="protein sequence ID" value="KAI0031006.1"/>
    <property type="molecule type" value="Genomic_DNA"/>
</dbReference>
<gene>
    <name evidence="1" type="ORF">K488DRAFT_53033</name>
</gene>
<keyword evidence="1" id="KW-0808">Transferase</keyword>
<keyword evidence="2" id="KW-1185">Reference proteome</keyword>
<accession>A0ACB8QHD5</accession>
<dbReference type="Proteomes" id="UP000814128">
    <property type="component" value="Unassembled WGS sequence"/>
</dbReference>
<reference evidence="1" key="1">
    <citation type="submission" date="2021-02" db="EMBL/GenBank/DDBJ databases">
        <authorList>
            <consortium name="DOE Joint Genome Institute"/>
            <person name="Ahrendt S."/>
            <person name="Looney B.P."/>
            <person name="Miyauchi S."/>
            <person name="Morin E."/>
            <person name="Drula E."/>
            <person name="Courty P.E."/>
            <person name="Chicoki N."/>
            <person name="Fauchery L."/>
            <person name="Kohler A."/>
            <person name="Kuo A."/>
            <person name="Labutti K."/>
            <person name="Pangilinan J."/>
            <person name="Lipzen A."/>
            <person name="Riley R."/>
            <person name="Andreopoulos W."/>
            <person name="He G."/>
            <person name="Johnson J."/>
            <person name="Barry K.W."/>
            <person name="Grigoriev I.V."/>
            <person name="Nagy L."/>
            <person name="Hibbett D."/>
            <person name="Henrissat B."/>
            <person name="Matheny P.B."/>
            <person name="Labbe J."/>
            <person name="Martin F."/>
        </authorList>
    </citation>
    <scope>NUCLEOTIDE SEQUENCE</scope>
    <source>
        <strain evidence="1">EC-137</strain>
    </source>
</reference>
<sequence length="969" mass="108063">MHGAIASWFLGPQSENQDRLQEYFSRALQYQTDARASFHPEDGAFITPEIKSTEEYKAHKMKFDVLFDIVAQFLNEFSVPFFSQRYAGHMCFETSMPAITGWLLTVLFNPNNVAFEASPFTTLIEMAVGQDLCHMLGYEGPLPWGHLACDGTVANMESMWAARNLKFYPISLRAAMEPRQPLSFASSALRVHTCAQPDKEVLFSSLTIWDLLNLPVDVILDLPELLEKQCGVTPDFLATALNPFSVQENGKDELMKKYGIIEPVYFASATRHYSWPKAAALTGLGASNCISIPVDDCARLQIDKLRKELQICLDKKQAVYAVVAVIGTTEEGAVDPLEDIISLRQEFQEKGLSFVVHADAAWGGYFASMIRDKDMPPVRNAPADRDKVPQFALRDYTIAQFHALKFTDSITIDPHKSGYVPYPAGGLCYKDGRMRYLLTWTAPYLSSGATSQSIGIYGIEGSKPGAPAVSTFLHNSVVGLDKKGHGALLGEVVWTSSRLSAVWATLADGSPCFTVVPFNDPGRSVLPQDLTIIRERVIGKDNETVYSDEIAREALRNLGSDLNINAFCLNFKLNGKLNDDVEEANYLNKAVYYQLALVDTIVEVKQMEMFISATTFEMHSYGACCTSYKKRIGLETDSKQDLFVLRNVCMSPFQSAGMFVDKLGQIFKGVVEKEIQLVVRRNTIIQKDHVFLVQRASRSQLYLVLLPNFYDANRRSQLILSVGDAKVTGTGQNTDRELMMSFPLLLTRTSLKVETAVLNNIRIVKNRSLLSRYRDLEYPTFTPFYLYGTPEAPYMDHVLTRAANVQITTQTKVSLKLDKVLTAAQLNAGVLAFLREPEHARQPPGERSQHLIRRGQREFFVSIYADPHPATTHGPGLVDIAGHPIATGTVTLAEWPWVWLGLNVGANPPKVNEPDTTPTTIGRLLAVSPPVMEDELKGRGQSYAEKLHPWAQRLRDAGLIRDRSSEYMA</sequence>